<keyword evidence="2" id="KW-1185">Reference proteome</keyword>
<evidence type="ECO:0000313" key="2">
    <source>
        <dbReference type="Proteomes" id="UP000001064"/>
    </source>
</evidence>
<evidence type="ECO:0000313" key="1">
    <source>
        <dbReference type="EMBL" id="EGC35162.1"/>
    </source>
</evidence>
<name>F0ZLL8_DICPU</name>
<dbReference type="FunCoup" id="F0ZLL8">
    <property type="interactions" value="937"/>
</dbReference>
<dbReference type="Proteomes" id="UP000001064">
    <property type="component" value="Unassembled WGS sequence"/>
</dbReference>
<dbReference type="VEuPathDB" id="AmoebaDB:DICPUDRAFT_152534"/>
<proteinExistence type="predicted"/>
<dbReference type="GeneID" id="10501734"/>
<accession>F0ZLL8</accession>
<reference evidence="2" key="1">
    <citation type="journal article" date="2011" name="Genome Biol.">
        <title>Comparative genomics of the social amoebae Dictyostelium discoideum and Dictyostelium purpureum.</title>
        <authorList>
            <consortium name="US DOE Joint Genome Institute (JGI-PGF)"/>
            <person name="Sucgang R."/>
            <person name="Kuo A."/>
            <person name="Tian X."/>
            <person name="Salerno W."/>
            <person name="Parikh A."/>
            <person name="Feasley C.L."/>
            <person name="Dalin E."/>
            <person name="Tu H."/>
            <person name="Huang E."/>
            <person name="Barry K."/>
            <person name="Lindquist E."/>
            <person name="Shapiro H."/>
            <person name="Bruce D."/>
            <person name="Schmutz J."/>
            <person name="Salamov A."/>
            <person name="Fey P."/>
            <person name="Gaudet P."/>
            <person name="Anjard C."/>
            <person name="Babu M.M."/>
            <person name="Basu S."/>
            <person name="Bushmanova Y."/>
            <person name="van der Wel H."/>
            <person name="Katoh-Kurasawa M."/>
            <person name="Dinh C."/>
            <person name="Coutinho P.M."/>
            <person name="Saito T."/>
            <person name="Elias M."/>
            <person name="Schaap P."/>
            <person name="Kay R.R."/>
            <person name="Henrissat B."/>
            <person name="Eichinger L."/>
            <person name="Rivero F."/>
            <person name="Putnam N.H."/>
            <person name="West C.M."/>
            <person name="Loomis W.F."/>
            <person name="Chisholm R.L."/>
            <person name="Shaulsky G."/>
            <person name="Strassmann J.E."/>
            <person name="Queller D.C."/>
            <person name="Kuspa A."/>
            <person name="Grigoriev I.V."/>
        </authorList>
    </citation>
    <scope>NUCLEOTIDE SEQUENCE [LARGE SCALE GENOMIC DNA]</scope>
    <source>
        <strain evidence="2">QSDP1</strain>
    </source>
</reference>
<sequence>MSQTTPEEQNYDVYLIYPKESQNYFIIWFDGDKVYWKFVSSYLSPQTTLFHNCGSIVQFGNDDDLYYITICIDGKNTTGIRILKEKFTSLDGFHVHNRLTEPNIILPSKIKTTLYLTKVEVKKV</sequence>
<dbReference type="KEGG" id="dpp:DICPUDRAFT_152534"/>
<dbReference type="AlphaFoldDB" id="F0ZLL8"/>
<dbReference type="RefSeq" id="XP_003288300.1">
    <property type="nucleotide sequence ID" value="XM_003288252.1"/>
</dbReference>
<protein>
    <submittedName>
        <fullName evidence="1">Uncharacterized protein</fullName>
    </submittedName>
</protein>
<gene>
    <name evidence="1" type="ORF">DICPUDRAFT_152534</name>
</gene>
<dbReference type="EMBL" id="GL871069">
    <property type="protein sequence ID" value="EGC35162.1"/>
    <property type="molecule type" value="Genomic_DNA"/>
</dbReference>
<organism evidence="1 2">
    <name type="scientific">Dictyostelium purpureum</name>
    <name type="common">Slime mold</name>
    <dbReference type="NCBI Taxonomy" id="5786"/>
    <lineage>
        <taxon>Eukaryota</taxon>
        <taxon>Amoebozoa</taxon>
        <taxon>Evosea</taxon>
        <taxon>Eumycetozoa</taxon>
        <taxon>Dictyostelia</taxon>
        <taxon>Dictyosteliales</taxon>
        <taxon>Dictyosteliaceae</taxon>
        <taxon>Dictyostelium</taxon>
    </lineage>
</organism>
<dbReference type="InParanoid" id="F0ZLL8"/>